<proteinExistence type="inferred from homology"/>
<dbReference type="Pfam" id="PF17801">
    <property type="entry name" value="Melibiase_C"/>
    <property type="match status" value="1"/>
</dbReference>
<comment type="catalytic activity">
    <reaction evidence="1 7">
        <text>Hydrolysis of terminal, non-reducing alpha-D-galactose residues in alpha-D-galactosides, including galactose oligosaccharides, galactomannans and galactolipids.</text>
        <dbReference type="EC" id="3.2.1.22"/>
    </reaction>
</comment>
<evidence type="ECO:0000256" key="4">
    <source>
        <dbReference type="ARBA" id="ARBA00022729"/>
    </source>
</evidence>
<evidence type="ECO:0000313" key="11">
    <source>
        <dbReference type="RefSeq" id="XP_050946679.1"/>
    </source>
</evidence>
<dbReference type="InterPro" id="IPR013785">
    <property type="entry name" value="Aldolase_TIM"/>
</dbReference>
<dbReference type="EC" id="3.2.1.22" evidence="3 7"/>
<accession>A0ABM3L9G2</accession>
<evidence type="ECO:0000256" key="7">
    <source>
        <dbReference type="RuleBase" id="RU361168"/>
    </source>
</evidence>
<evidence type="ECO:0000256" key="3">
    <source>
        <dbReference type="ARBA" id="ARBA00012755"/>
    </source>
</evidence>
<evidence type="ECO:0000256" key="6">
    <source>
        <dbReference type="ARBA" id="ARBA00023295"/>
    </source>
</evidence>
<dbReference type="PRINTS" id="PR00740">
    <property type="entry name" value="GLHYDRLASE27"/>
</dbReference>
<sequence>MANRIRFGSVFLLILLLSVAYVAIAERRVSLLNGYDKSIFKSSFHRIFDTSKYGILQLQNGLARTPQMGWNSWNFFACDINDTLIKETDDCWNTQKRDSKDQLVPDPKGFPSGIKPVADYVHSKGLKLGIYSDAGLFTCQVRAGSLYHEKNDAQLFASWGIDYLKYDNCYNLGIKPIKRFPPMRDALNATGRSIFYSICEWGVDDPALWAGKVGNSWRTTDDINDTWASMTTLADINNKWAAYAGPGGWNDPDMLEVGNGGMTYQEYRAHFSIWALMKSPLLIGCDVRNMTKETSEILMNKEVIAVNQDPLGVQGRKVKDFGKDGCLQIWAGPLSGSRLAVVLWNRCSVASTITTDWNVLGLKPNTSVSVRDLWLHEDVEGDAVSSFGAEVDPHDCKMFIFTPVATSRAEM</sequence>
<keyword evidence="4 8" id="KW-0732">Signal</keyword>
<comment type="similarity">
    <text evidence="2 7">Belongs to the glycosyl hydrolase 27 family.</text>
</comment>
<dbReference type="InterPro" id="IPR041233">
    <property type="entry name" value="Melibiase_C"/>
</dbReference>
<evidence type="ECO:0000256" key="1">
    <source>
        <dbReference type="ARBA" id="ARBA00001255"/>
    </source>
</evidence>
<dbReference type="SUPFAM" id="SSF51445">
    <property type="entry name" value="(Trans)glycosidases"/>
    <property type="match status" value="1"/>
</dbReference>
<dbReference type="Gene3D" id="3.20.20.70">
    <property type="entry name" value="Aldolase class I"/>
    <property type="match status" value="1"/>
</dbReference>
<dbReference type="InterPro" id="IPR017853">
    <property type="entry name" value="GH"/>
</dbReference>
<dbReference type="InterPro" id="IPR002241">
    <property type="entry name" value="Glyco_hydro_27"/>
</dbReference>
<dbReference type="Gene3D" id="2.60.40.1180">
    <property type="entry name" value="Golgi alpha-mannosidase II"/>
    <property type="match status" value="1"/>
</dbReference>
<dbReference type="Proteomes" id="UP001652600">
    <property type="component" value="Chromosome 10"/>
</dbReference>
<dbReference type="SUPFAM" id="SSF51011">
    <property type="entry name" value="Glycosyl hydrolase domain"/>
    <property type="match status" value="1"/>
</dbReference>
<keyword evidence="6 7" id="KW-0326">Glycosidase</keyword>
<feature type="domain" description="Alpha galactosidase C-terminal" evidence="9">
    <location>
        <begin position="324"/>
        <end position="400"/>
    </location>
</feature>
<evidence type="ECO:0000256" key="2">
    <source>
        <dbReference type="ARBA" id="ARBA00009743"/>
    </source>
</evidence>
<dbReference type="GeneID" id="103496737"/>
<keyword evidence="5 7" id="KW-0378">Hydrolase</keyword>
<gene>
    <name evidence="11" type="primary">LOC103496737</name>
</gene>
<keyword evidence="7" id="KW-1015">Disulfide bond</keyword>
<feature type="signal peptide" evidence="8">
    <location>
        <begin position="1"/>
        <end position="25"/>
    </location>
</feature>
<evidence type="ECO:0000259" key="9">
    <source>
        <dbReference type="Pfam" id="PF17801"/>
    </source>
</evidence>
<protein>
    <recommendedName>
        <fullName evidence="3 7">Alpha-galactosidase</fullName>
        <ecNumber evidence="3 7">3.2.1.22</ecNumber>
    </recommendedName>
    <alternativeName>
        <fullName evidence="7">Melibiase</fullName>
    </alternativeName>
</protein>
<organism evidence="10 11">
    <name type="scientific">Cucumis melo</name>
    <name type="common">Muskmelon</name>
    <dbReference type="NCBI Taxonomy" id="3656"/>
    <lineage>
        <taxon>Eukaryota</taxon>
        <taxon>Viridiplantae</taxon>
        <taxon>Streptophyta</taxon>
        <taxon>Embryophyta</taxon>
        <taxon>Tracheophyta</taxon>
        <taxon>Spermatophyta</taxon>
        <taxon>Magnoliopsida</taxon>
        <taxon>eudicotyledons</taxon>
        <taxon>Gunneridae</taxon>
        <taxon>Pentapetalae</taxon>
        <taxon>rosids</taxon>
        <taxon>fabids</taxon>
        <taxon>Cucurbitales</taxon>
        <taxon>Cucurbitaceae</taxon>
        <taxon>Benincaseae</taxon>
        <taxon>Cucumis</taxon>
    </lineage>
</organism>
<dbReference type="InterPro" id="IPR013780">
    <property type="entry name" value="Glyco_hydro_b"/>
</dbReference>
<keyword evidence="10" id="KW-1185">Reference proteome</keyword>
<reference evidence="11" key="1">
    <citation type="submission" date="2025-08" db="UniProtKB">
        <authorList>
            <consortium name="RefSeq"/>
        </authorList>
    </citation>
    <scope>IDENTIFICATION</scope>
    <source>
        <tissue evidence="11">Stem</tissue>
    </source>
</reference>
<dbReference type="PANTHER" id="PTHR11452:SF75">
    <property type="entry name" value="ALPHA-GALACTOSIDASE MEL1"/>
    <property type="match status" value="1"/>
</dbReference>
<dbReference type="RefSeq" id="XP_050946679.1">
    <property type="nucleotide sequence ID" value="XM_051090722.1"/>
</dbReference>
<dbReference type="PANTHER" id="PTHR11452">
    <property type="entry name" value="ALPHA-GALACTOSIDASE/ALPHA-N-ACETYLGALACTOSAMINIDASE"/>
    <property type="match status" value="1"/>
</dbReference>
<evidence type="ECO:0000313" key="10">
    <source>
        <dbReference type="Proteomes" id="UP001652600"/>
    </source>
</evidence>
<dbReference type="CDD" id="cd14792">
    <property type="entry name" value="GH27"/>
    <property type="match status" value="1"/>
</dbReference>
<name>A0ABM3L9G2_CUCME</name>
<evidence type="ECO:0000256" key="8">
    <source>
        <dbReference type="SAM" id="SignalP"/>
    </source>
</evidence>
<dbReference type="Pfam" id="PF16499">
    <property type="entry name" value="Melibiase_2"/>
    <property type="match status" value="1"/>
</dbReference>
<feature type="chain" id="PRO_5045079306" description="Alpha-galactosidase" evidence="8">
    <location>
        <begin position="26"/>
        <end position="411"/>
    </location>
</feature>
<evidence type="ECO:0000256" key="5">
    <source>
        <dbReference type="ARBA" id="ARBA00022801"/>
    </source>
</evidence>